<dbReference type="RefSeq" id="WP_223876961.1">
    <property type="nucleotide sequence ID" value="NZ_BJDH01000011.1"/>
</dbReference>
<comment type="caution">
    <text evidence="1">The sequence shown here is derived from an EMBL/GenBank/DDBJ whole genome shotgun (WGS) entry which is preliminary data.</text>
</comment>
<reference evidence="2" key="1">
    <citation type="journal article" date="2019" name="Int. J. Syst. Evol. Microbiol.">
        <title>The Global Catalogue of Microorganisms (GCM) 10K type strain sequencing project: providing services to taxonomists for standard genome sequencing and annotation.</title>
        <authorList>
            <consortium name="The Broad Institute Genomics Platform"/>
            <consortium name="The Broad Institute Genome Sequencing Center for Infectious Disease"/>
            <person name="Wu L."/>
            <person name="Ma J."/>
        </authorList>
    </citation>
    <scope>NUCLEOTIDE SEQUENCE [LARGE SCALE GENOMIC DNA]</scope>
    <source>
        <strain evidence="2">CCM 8934</strain>
    </source>
</reference>
<evidence type="ECO:0000313" key="1">
    <source>
        <dbReference type="EMBL" id="MFC6295470.1"/>
    </source>
</evidence>
<keyword evidence="2" id="KW-1185">Reference proteome</keyword>
<dbReference type="EMBL" id="JBHSSB010000029">
    <property type="protein sequence ID" value="MFC6295470.1"/>
    <property type="molecule type" value="Genomic_DNA"/>
</dbReference>
<proteinExistence type="predicted"/>
<protein>
    <submittedName>
        <fullName evidence="1">Uncharacterized protein</fullName>
    </submittedName>
</protein>
<accession>A0ABW1UKH3</accession>
<sequence length="53" mass="6581">MITVFQQIISWIFRPIVHFFASQQATHHVATSTVSHHHYTPQRHSFWRLFWWF</sequence>
<dbReference type="Proteomes" id="UP001596227">
    <property type="component" value="Unassembled WGS sequence"/>
</dbReference>
<evidence type="ECO:0000313" key="2">
    <source>
        <dbReference type="Proteomes" id="UP001596227"/>
    </source>
</evidence>
<organism evidence="1 2">
    <name type="scientific">Lactiplantibacillus daoliensis</name>
    <dbReference type="NCBI Taxonomy" id="2559916"/>
    <lineage>
        <taxon>Bacteria</taxon>
        <taxon>Bacillati</taxon>
        <taxon>Bacillota</taxon>
        <taxon>Bacilli</taxon>
        <taxon>Lactobacillales</taxon>
        <taxon>Lactobacillaceae</taxon>
        <taxon>Lactiplantibacillus</taxon>
    </lineage>
</organism>
<name>A0ABW1UKH3_9LACO</name>
<gene>
    <name evidence="1" type="ORF">ACFQH1_09700</name>
</gene>